<organism evidence="3 4">
    <name type="scientific">Arboricoccus pini</name>
    <dbReference type="NCBI Taxonomy" id="1963835"/>
    <lineage>
        <taxon>Bacteria</taxon>
        <taxon>Pseudomonadati</taxon>
        <taxon>Pseudomonadota</taxon>
        <taxon>Alphaproteobacteria</taxon>
        <taxon>Geminicoccales</taxon>
        <taxon>Geminicoccaceae</taxon>
        <taxon>Arboricoccus</taxon>
    </lineage>
</organism>
<evidence type="ECO:0000259" key="2">
    <source>
        <dbReference type="Pfam" id="PF07992"/>
    </source>
</evidence>
<dbReference type="Gene3D" id="3.50.50.60">
    <property type="entry name" value="FAD/NAD(P)-binding domain"/>
    <property type="match status" value="2"/>
</dbReference>
<evidence type="ECO:0000313" key="4">
    <source>
        <dbReference type="Proteomes" id="UP000197065"/>
    </source>
</evidence>
<gene>
    <name evidence="3" type="ORF">SAMN07250955_10151</name>
</gene>
<dbReference type="AlphaFoldDB" id="A0A212PWB6"/>
<dbReference type="Proteomes" id="UP000197065">
    <property type="component" value="Unassembled WGS sequence"/>
</dbReference>
<dbReference type="OrthoDB" id="9801699at2"/>
<evidence type="ECO:0000256" key="1">
    <source>
        <dbReference type="ARBA" id="ARBA00023002"/>
    </source>
</evidence>
<name>A0A212PWB6_9PROT</name>
<sequence>MRLFQSLDELHSQYDVAIVGAGPAGMAAAITTSETGLRVVVIEASPVMGGRGDHAWRDVRAEIDAYRSTNPDHLAGARLTALENLPAEEGQAETAAAMALTVCVGSQSRRIRARRVIVATGAIERPMEISGWTLPGVSMLTTADRLLEQAIGKEVVLAGCGPLLWHLAGRMIDAKRPPALVLDTSPGRLWRLVARSPFGLLTQPDIQAELKMQLRVRRKVKVVQPAGALSIESKADRKQVVWQRKGGGRMVAPADLVLLHQGLVPDLAVCRLAGCRLGWNAARACWQPDADVWGRTSVAAVLVAGDAAGIAGFESAVARGHLAGYAAAQDLGAIDIRKRVRGSLVHLRILRRYARGRALLDTLARPAPAFCETDQVRSPATLSD</sequence>
<dbReference type="PRINTS" id="PR00469">
    <property type="entry name" value="PNDRDTASEII"/>
</dbReference>
<dbReference type="RefSeq" id="WP_088559394.1">
    <property type="nucleotide sequence ID" value="NZ_FYEH01000001.1"/>
</dbReference>
<protein>
    <submittedName>
        <fullName evidence="3">Thioredoxin reductase</fullName>
    </submittedName>
</protein>
<dbReference type="SUPFAM" id="SSF51905">
    <property type="entry name" value="FAD/NAD(P)-binding domain"/>
    <property type="match status" value="1"/>
</dbReference>
<dbReference type="EMBL" id="FYEH01000001">
    <property type="protein sequence ID" value="SNB51185.1"/>
    <property type="molecule type" value="Genomic_DNA"/>
</dbReference>
<dbReference type="InterPro" id="IPR023753">
    <property type="entry name" value="FAD/NAD-binding_dom"/>
</dbReference>
<dbReference type="PRINTS" id="PR00368">
    <property type="entry name" value="FADPNR"/>
</dbReference>
<dbReference type="InterPro" id="IPR036188">
    <property type="entry name" value="FAD/NAD-bd_sf"/>
</dbReference>
<dbReference type="PANTHER" id="PTHR42949:SF3">
    <property type="entry name" value="ANAEROBIC GLYCEROL-3-PHOSPHATE DEHYDROGENASE SUBUNIT B"/>
    <property type="match status" value="1"/>
</dbReference>
<dbReference type="InterPro" id="IPR051691">
    <property type="entry name" value="Metab_Enz_Cyan_OpOx_G3PDH"/>
</dbReference>
<evidence type="ECO:0000313" key="3">
    <source>
        <dbReference type="EMBL" id="SNB51185.1"/>
    </source>
</evidence>
<dbReference type="Pfam" id="PF07992">
    <property type="entry name" value="Pyr_redox_2"/>
    <property type="match status" value="1"/>
</dbReference>
<keyword evidence="1" id="KW-0560">Oxidoreductase</keyword>
<reference evidence="3 4" key="1">
    <citation type="submission" date="2017-06" db="EMBL/GenBank/DDBJ databases">
        <authorList>
            <person name="Kim H.J."/>
            <person name="Triplett B.A."/>
        </authorList>
    </citation>
    <scope>NUCLEOTIDE SEQUENCE [LARGE SCALE GENOMIC DNA]</scope>
    <source>
        <strain evidence="3 4">B29T1</strain>
    </source>
</reference>
<keyword evidence="4" id="KW-1185">Reference proteome</keyword>
<dbReference type="PANTHER" id="PTHR42949">
    <property type="entry name" value="ANAEROBIC GLYCEROL-3-PHOSPHATE DEHYDROGENASE SUBUNIT B"/>
    <property type="match status" value="1"/>
</dbReference>
<dbReference type="GO" id="GO:0016491">
    <property type="term" value="F:oxidoreductase activity"/>
    <property type="evidence" value="ECO:0007669"/>
    <property type="project" value="UniProtKB-KW"/>
</dbReference>
<proteinExistence type="predicted"/>
<feature type="domain" description="FAD/NAD(P)-binding" evidence="2">
    <location>
        <begin position="14"/>
        <end position="314"/>
    </location>
</feature>
<accession>A0A212PWB6</accession>